<reference evidence="1" key="1">
    <citation type="submission" date="2021-02" db="EMBL/GenBank/DDBJ databases">
        <title>Fulvivirga sp. S481 isolated from sea water.</title>
        <authorList>
            <person name="Bae S.S."/>
            <person name="Baek K."/>
        </authorList>
    </citation>
    <scope>NUCLEOTIDE SEQUENCE</scope>
    <source>
        <strain evidence="1">S481</strain>
    </source>
</reference>
<gene>
    <name evidence="1" type="ORF">JR347_13260</name>
</gene>
<name>A0A974ZZV3_9BACT</name>
<sequence length="412" mass="47913">MSNLYFDRYAYKKHIIAQRPSENLGLVITIPCFNEPHLLKSLASIAYCHPGRADVEVIVVINHSFDASDSIKQHNQKTFEEALQFAETYNTDHLKFYILLEELPAKHAGVGLARKIAMDEAAYRLSSINKDDGIIVCYDADSQCDDNYLLELERYFTQHKDCPGCSIYFEHTLEGEFEDKVYEAIVDYELFLRYYVHALRYAGFPFAHQTIGSSMAVRNAVYQRQGGMNRRKAGEDFYFLHKIIPLGNFGELNTTRVIPSPRKSDRVPFGTGKAVNDWLNRGNLDTYNFKSFEDLRNFYTKLNLVVDYNSLIYNWLESIPESLIEFGKTIDLTENIERIKKNSSNLDSFKSNFHRWFDGFMVLKFVHFARDHYYPNYPISKAVEELFMVNNWKIEESNKANLLALRTIDRST</sequence>
<accession>A0A974ZZV3</accession>
<dbReference type="KEGG" id="fuv:JR347_13260"/>
<evidence type="ECO:0000313" key="2">
    <source>
        <dbReference type="Proteomes" id="UP000662783"/>
    </source>
</evidence>
<dbReference type="InterPro" id="IPR029044">
    <property type="entry name" value="Nucleotide-diphossugar_trans"/>
</dbReference>
<dbReference type="Gene3D" id="3.90.550.10">
    <property type="entry name" value="Spore Coat Polysaccharide Biosynthesis Protein SpsA, Chain A"/>
    <property type="match status" value="1"/>
</dbReference>
<dbReference type="AlphaFoldDB" id="A0A974ZZV3"/>
<evidence type="ECO:0000313" key="1">
    <source>
        <dbReference type="EMBL" id="QSE96561.1"/>
    </source>
</evidence>
<dbReference type="SUPFAM" id="SSF53448">
    <property type="entry name" value="Nucleotide-diphospho-sugar transferases"/>
    <property type="match status" value="1"/>
</dbReference>
<protein>
    <submittedName>
        <fullName evidence="1">Glycosyltransferase family 2 protein</fullName>
    </submittedName>
</protein>
<keyword evidence="2" id="KW-1185">Reference proteome</keyword>
<dbReference type="EMBL" id="CP070608">
    <property type="protein sequence ID" value="QSE96561.1"/>
    <property type="molecule type" value="Genomic_DNA"/>
</dbReference>
<dbReference type="CDD" id="cd00761">
    <property type="entry name" value="Glyco_tranf_GTA_type"/>
    <property type="match status" value="1"/>
</dbReference>
<proteinExistence type="predicted"/>
<organism evidence="1 2">
    <name type="scientific">Fulvivirga lutea</name>
    <dbReference type="NCBI Taxonomy" id="2810512"/>
    <lineage>
        <taxon>Bacteria</taxon>
        <taxon>Pseudomonadati</taxon>
        <taxon>Bacteroidota</taxon>
        <taxon>Cytophagia</taxon>
        <taxon>Cytophagales</taxon>
        <taxon>Fulvivirgaceae</taxon>
        <taxon>Fulvivirga</taxon>
    </lineage>
</organism>
<dbReference type="Proteomes" id="UP000662783">
    <property type="component" value="Chromosome"/>
</dbReference>
<dbReference type="RefSeq" id="WP_205721075.1">
    <property type="nucleotide sequence ID" value="NZ_CP070608.1"/>
</dbReference>